<dbReference type="EMBL" id="JAUSUT010000001">
    <property type="protein sequence ID" value="MDQ0376605.1"/>
    <property type="molecule type" value="Genomic_DNA"/>
</dbReference>
<evidence type="ECO:0000313" key="2">
    <source>
        <dbReference type="Proteomes" id="UP001229651"/>
    </source>
</evidence>
<dbReference type="RefSeq" id="WP_306988530.1">
    <property type="nucleotide sequence ID" value="NZ_JAUSUT010000001.1"/>
</dbReference>
<gene>
    <name evidence="1" type="ORF">FB470_000599</name>
</gene>
<protein>
    <submittedName>
        <fullName evidence="1">Uncharacterized protein</fullName>
    </submittedName>
</protein>
<organism evidence="1 2">
    <name type="scientific">Amycolatopsis thermophila</name>
    <dbReference type="NCBI Taxonomy" id="206084"/>
    <lineage>
        <taxon>Bacteria</taxon>
        <taxon>Bacillati</taxon>
        <taxon>Actinomycetota</taxon>
        <taxon>Actinomycetes</taxon>
        <taxon>Pseudonocardiales</taxon>
        <taxon>Pseudonocardiaceae</taxon>
        <taxon>Amycolatopsis</taxon>
    </lineage>
</organism>
<reference evidence="1 2" key="1">
    <citation type="submission" date="2023-07" db="EMBL/GenBank/DDBJ databases">
        <title>Sequencing the genomes of 1000 actinobacteria strains.</title>
        <authorList>
            <person name="Klenk H.-P."/>
        </authorList>
    </citation>
    <scope>NUCLEOTIDE SEQUENCE [LARGE SCALE GENOMIC DNA]</scope>
    <source>
        <strain evidence="1 2">DSM 45805</strain>
    </source>
</reference>
<comment type="caution">
    <text evidence="1">The sequence shown here is derived from an EMBL/GenBank/DDBJ whole genome shotgun (WGS) entry which is preliminary data.</text>
</comment>
<sequence length="115" mass="12609">MFHHVIVGGVEQARYRTAADAETFADAVVRPGVQVEIRHGDNVRPWPYRRINETEGGYEVGKAGGFTTTDRVLAEAVRDEFDRQDQEPDTDGDTIATVATPAAPLGYAVNRPNNP</sequence>
<name>A0ABU0EMV0_9PSEU</name>
<evidence type="ECO:0000313" key="1">
    <source>
        <dbReference type="EMBL" id="MDQ0376605.1"/>
    </source>
</evidence>
<accession>A0ABU0EMV0</accession>
<dbReference type="Proteomes" id="UP001229651">
    <property type="component" value="Unassembled WGS sequence"/>
</dbReference>
<keyword evidence="2" id="KW-1185">Reference proteome</keyword>
<proteinExistence type="predicted"/>